<gene>
    <name evidence="1" type="ORF">WKI58_36980</name>
</gene>
<accession>A0ACC6QUI3</accession>
<comment type="caution">
    <text evidence="1">The sequence shown here is derived from an EMBL/GenBank/DDBJ whole genome shotgun (WGS) entry which is preliminary data.</text>
</comment>
<dbReference type="Proteomes" id="UP001375539">
    <property type="component" value="Unassembled WGS sequence"/>
</dbReference>
<dbReference type="EMBL" id="JBBKAI010000002">
    <property type="protein sequence ID" value="MEJ8662029.1"/>
    <property type="molecule type" value="Genomic_DNA"/>
</dbReference>
<name>A0ACC6QUI3_9ACTN</name>
<sequence>MSPRSERTSTPGTRSTTGGAGGAEGRNGERPSRRAEYAEATRRAVIDEARRLFSERGYFATKVDDIAAAARVSPATVYVIGGKQGLLRILVDRWSAAPEVETARQQLEEAGDPAEILRIVAALTRRMREDYGDIMRVVLATAPHDAAAAEGLALATGRYRDGTRVAARRLAELGALQSGIDVERALDILWFYFGYQGFFTLVDDNDWSHAQAEEWLLTAARQALLTP</sequence>
<evidence type="ECO:0000313" key="2">
    <source>
        <dbReference type="Proteomes" id="UP001375539"/>
    </source>
</evidence>
<proteinExistence type="predicted"/>
<evidence type="ECO:0000313" key="1">
    <source>
        <dbReference type="EMBL" id="MEJ8662029.1"/>
    </source>
</evidence>
<protein>
    <submittedName>
        <fullName evidence="1">Helix-turn-helix domain-containing protein</fullName>
    </submittedName>
</protein>
<organism evidence="1 2">
    <name type="scientific">Streptomyces pratisoli</name>
    <dbReference type="NCBI Taxonomy" id="3139917"/>
    <lineage>
        <taxon>Bacteria</taxon>
        <taxon>Bacillati</taxon>
        <taxon>Actinomycetota</taxon>
        <taxon>Actinomycetes</taxon>
        <taxon>Kitasatosporales</taxon>
        <taxon>Streptomycetaceae</taxon>
        <taxon>Streptomyces</taxon>
    </lineage>
</organism>
<keyword evidence="2" id="KW-1185">Reference proteome</keyword>
<reference evidence="1" key="1">
    <citation type="submission" date="2024-03" db="EMBL/GenBank/DDBJ databases">
        <title>Novel Streptomyces species of biotechnological and ecological value are a feature of Machair soil.</title>
        <authorList>
            <person name="Prole J.R."/>
            <person name="Goodfellow M."/>
            <person name="Allenby N."/>
            <person name="Ward A.C."/>
        </authorList>
    </citation>
    <scope>NUCLEOTIDE SEQUENCE</scope>
    <source>
        <strain evidence="1">MS1.AVA.4</strain>
    </source>
</reference>